<sequence length="156" mass="17401">MPTHSYHQFPPTFLNQSPPTDKLINTQSRVGHSMTIIKHPTSTTLRFPSSINSRRFQYPRRRFLLVNGSVRFKPMATKLEETMIKGAGEDSKKGGKGEEPGKGIQPPPPPPPEKPEPGDCCGSGCVRCVWDVYYEELEAYNKLYKSDSNGSKSNSS</sequence>
<feature type="region of interest" description="Disordered" evidence="1">
    <location>
        <begin position="81"/>
        <end position="118"/>
    </location>
</feature>
<dbReference type="Proteomes" id="UP000323506">
    <property type="component" value="Chromosome D03"/>
</dbReference>
<evidence type="ECO:0000259" key="2">
    <source>
        <dbReference type="Pfam" id="PF09791"/>
    </source>
</evidence>
<dbReference type="EMBL" id="CM017703">
    <property type="protein sequence ID" value="TYG75219.1"/>
    <property type="molecule type" value="Genomic_DNA"/>
</dbReference>
<proteinExistence type="predicted"/>
<dbReference type="AlphaFoldDB" id="A0A5D2D0E7"/>
<dbReference type="PANTHER" id="PTHR21193">
    <property type="entry name" value="OXIDOREDUCTASE-LIKE DOMAIN-CONTAINING PROTEIN 1"/>
    <property type="match status" value="1"/>
</dbReference>
<gene>
    <name evidence="3" type="ORF">ES288_D03G012100v1</name>
</gene>
<dbReference type="PANTHER" id="PTHR21193:SF3">
    <property type="entry name" value="OXIDOREDUCTASE-LIKE DOMAIN-CONTAINING PROTEIN 1"/>
    <property type="match status" value="1"/>
</dbReference>
<name>A0A5D2D0E7_GOSDA</name>
<organism evidence="3 4">
    <name type="scientific">Gossypium darwinii</name>
    <name type="common">Darwin's cotton</name>
    <name type="synonym">Gossypium barbadense var. darwinii</name>
    <dbReference type="NCBI Taxonomy" id="34276"/>
    <lineage>
        <taxon>Eukaryota</taxon>
        <taxon>Viridiplantae</taxon>
        <taxon>Streptophyta</taxon>
        <taxon>Embryophyta</taxon>
        <taxon>Tracheophyta</taxon>
        <taxon>Spermatophyta</taxon>
        <taxon>Magnoliopsida</taxon>
        <taxon>eudicotyledons</taxon>
        <taxon>Gunneridae</taxon>
        <taxon>Pentapetalae</taxon>
        <taxon>rosids</taxon>
        <taxon>malvids</taxon>
        <taxon>Malvales</taxon>
        <taxon>Malvaceae</taxon>
        <taxon>Malvoideae</taxon>
        <taxon>Gossypium</taxon>
    </lineage>
</organism>
<evidence type="ECO:0000313" key="3">
    <source>
        <dbReference type="EMBL" id="TYG75219.1"/>
    </source>
</evidence>
<feature type="domain" description="Oxidoreductase-like" evidence="2">
    <location>
        <begin position="109"/>
        <end position="143"/>
    </location>
</feature>
<dbReference type="Pfam" id="PF09791">
    <property type="entry name" value="Oxidored-like"/>
    <property type="match status" value="1"/>
</dbReference>
<accession>A0A5D2D0E7</accession>
<reference evidence="3 4" key="1">
    <citation type="submission" date="2019-06" db="EMBL/GenBank/DDBJ databases">
        <title>WGS assembly of Gossypium darwinii.</title>
        <authorList>
            <person name="Chen Z.J."/>
            <person name="Sreedasyam A."/>
            <person name="Ando A."/>
            <person name="Song Q."/>
            <person name="De L."/>
            <person name="Hulse-Kemp A."/>
            <person name="Ding M."/>
            <person name="Ye W."/>
            <person name="Kirkbride R."/>
            <person name="Jenkins J."/>
            <person name="Plott C."/>
            <person name="Lovell J."/>
            <person name="Lin Y.-M."/>
            <person name="Vaughn R."/>
            <person name="Liu B."/>
            <person name="Li W."/>
            <person name="Simpson S."/>
            <person name="Scheffler B."/>
            <person name="Saski C."/>
            <person name="Grover C."/>
            <person name="Hu G."/>
            <person name="Conover J."/>
            <person name="Carlson J."/>
            <person name="Shu S."/>
            <person name="Boston L."/>
            <person name="Williams M."/>
            <person name="Peterson D."/>
            <person name="Mcgee K."/>
            <person name="Jones D."/>
            <person name="Wendel J."/>
            <person name="Stelly D."/>
            <person name="Grimwood J."/>
            <person name="Schmutz J."/>
        </authorList>
    </citation>
    <scope>NUCLEOTIDE SEQUENCE [LARGE SCALE GENOMIC DNA]</scope>
    <source>
        <strain evidence="3">1808015.09</strain>
    </source>
</reference>
<feature type="compositionally biased region" description="Basic and acidic residues" evidence="1">
    <location>
        <begin position="81"/>
        <end position="101"/>
    </location>
</feature>
<protein>
    <recommendedName>
        <fullName evidence="2">Oxidoreductase-like domain-containing protein</fullName>
    </recommendedName>
</protein>
<evidence type="ECO:0000313" key="4">
    <source>
        <dbReference type="Proteomes" id="UP000323506"/>
    </source>
</evidence>
<evidence type="ECO:0000256" key="1">
    <source>
        <dbReference type="SAM" id="MobiDB-lite"/>
    </source>
</evidence>
<keyword evidence="4" id="KW-1185">Reference proteome</keyword>
<dbReference type="InterPro" id="IPR039251">
    <property type="entry name" value="OXLD1"/>
</dbReference>
<feature type="region of interest" description="Disordered" evidence="1">
    <location>
        <begin position="1"/>
        <end position="21"/>
    </location>
</feature>
<dbReference type="InterPro" id="IPR019180">
    <property type="entry name" value="Oxidoreductase-like_N"/>
</dbReference>